<dbReference type="InterPro" id="IPR013221">
    <property type="entry name" value="Mur_ligase_cen"/>
</dbReference>
<dbReference type="SMART" id="SM01005">
    <property type="entry name" value="Ala_racemase_C"/>
    <property type="match status" value="1"/>
</dbReference>
<dbReference type="InterPro" id="IPR029066">
    <property type="entry name" value="PLP-binding_barrel"/>
</dbReference>
<dbReference type="Gene3D" id="3.40.1390.10">
    <property type="entry name" value="MurE/MurF, N-terminal domain"/>
    <property type="match status" value="1"/>
</dbReference>
<evidence type="ECO:0000256" key="4">
    <source>
        <dbReference type="ARBA" id="ARBA00023235"/>
    </source>
</evidence>
<dbReference type="InterPro" id="IPR036565">
    <property type="entry name" value="Mur-like_cat_sf"/>
</dbReference>
<organism evidence="10 11">
    <name type="scientific">Ginsengibacter hankyongi</name>
    <dbReference type="NCBI Taxonomy" id="2607284"/>
    <lineage>
        <taxon>Bacteria</taxon>
        <taxon>Pseudomonadati</taxon>
        <taxon>Bacteroidota</taxon>
        <taxon>Chitinophagia</taxon>
        <taxon>Chitinophagales</taxon>
        <taxon>Chitinophagaceae</taxon>
        <taxon>Ginsengibacter</taxon>
    </lineage>
</organism>
<dbReference type="NCBIfam" id="TIGR00492">
    <property type="entry name" value="alr"/>
    <property type="match status" value="1"/>
</dbReference>
<dbReference type="InterPro" id="IPR001608">
    <property type="entry name" value="Ala_racemase_N"/>
</dbReference>
<comment type="catalytic activity">
    <reaction evidence="1 5">
        <text>L-alanine = D-alanine</text>
        <dbReference type="Rhea" id="RHEA:20249"/>
        <dbReference type="ChEBI" id="CHEBI:57416"/>
        <dbReference type="ChEBI" id="CHEBI:57972"/>
        <dbReference type="EC" id="5.1.1.1"/>
    </reaction>
</comment>
<dbReference type="SUPFAM" id="SSF53244">
    <property type="entry name" value="MurD-like peptide ligases, peptide-binding domain"/>
    <property type="match status" value="1"/>
</dbReference>
<dbReference type="HAMAP" id="MF_01201">
    <property type="entry name" value="Ala_racemase"/>
    <property type="match status" value="1"/>
</dbReference>
<evidence type="ECO:0000256" key="5">
    <source>
        <dbReference type="HAMAP-Rule" id="MF_01201"/>
    </source>
</evidence>
<feature type="binding site" evidence="5 7">
    <location>
        <position position="772"/>
    </location>
    <ligand>
        <name>substrate</name>
    </ligand>
</feature>
<dbReference type="Pfam" id="PF01168">
    <property type="entry name" value="Ala_racemase_N"/>
    <property type="match status" value="1"/>
</dbReference>
<dbReference type="Gene3D" id="3.90.190.20">
    <property type="entry name" value="Mur ligase, C-terminal domain"/>
    <property type="match status" value="1"/>
</dbReference>
<comment type="pathway">
    <text evidence="5">Amino-acid biosynthesis; D-alanine biosynthesis; D-alanine from L-alanine: step 1/1.</text>
</comment>
<feature type="binding site" evidence="5 7">
    <location>
        <position position="595"/>
    </location>
    <ligand>
        <name>substrate</name>
    </ligand>
</feature>
<dbReference type="FunFam" id="3.20.20.10:FF:000002">
    <property type="entry name" value="Alanine racemase"/>
    <property type="match status" value="1"/>
</dbReference>
<dbReference type="PRINTS" id="PR00992">
    <property type="entry name" value="ALARACEMASE"/>
</dbReference>
<dbReference type="GO" id="GO:0005524">
    <property type="term" value="F:ATP binding"/>
    <property type="evidence" value="ECO:0007669"/>
    <property type="project" value="InterPro"/>
</dbReference>
<dbReference type="InterPro" id="IPR036615">
    <property type="entry name" value="Mur_ligase_C_dom_sf"/>
</dbReference>
<dbReference type="SUPFAM" id="SSF53623">
    <property type="entry name" value="MurD-like peptide ligases, catalytic domain"/>
    <property type="match status" value="1"/>
</dbReference>
<dbReference type="CDD" id="cd00430">
    <property type="entry name" value="PLPDE_III_AR"/>
    <property type="match status" value="1"/>
</dbReference>
<dbReference type="InterPro" id="IPR004101">
    <property type="entry name" value="Mur_ligase_C"/>
</dbReference>
<feature type="coiled-coil region" evidence="8">
    <location>
        <begin position="340"/>
        <end position="367"/>
    </location>
</feature>
<evidence type="ECO:0000256" key="1">
    <source>
        <dbReference type="ARBA" id="ARBA00000316"/>
    </source>
</evidence>
<reference evidence="10 11" key="1">
    <citation type="submission" date="2019-09" db="EMBL/GenBank/DDBJ databases">
        <title>Draft genome sequence of Ginsengibacter sp. BR5-29.</title>
        <authorList>
            <person name="Im W.-T."/>
        </authorList>
    </citation>
    <scope>NUCLEOTIDE SEQUENCE [LARGE SCALE GENOMIC DNA]</scope>
    <source>
        <strain evidence="10 11">BR5-29</strain>
    </source>
</reference>
<name>A0A5J5IQH4_9BACT</name>
<evidence type="ECO:0000259" key="9">
    <source>
        <dbReference type="SMART" id="SM01005"/>
    </source>
</evidence>
<dbReference type="GO" id="GO:0030632">
    <property type="term" value="P:D-alanine biosynthetic process"/>
    <property type="evidence" value="ECO:0007669"/>
    <property type="project" value="UniProtKB-UniRule"/>
</dbReference>
<keyword evidence="8" id="KW-0175">Coiled coil</keyword>
<dbReference type="GO" id="GO:0005829">
    <property type="term" value="C:cytosol"/>
    <property type="evidence" value="ECO:0007669"/>
    <property type="project" value="TreeGrafter"/>
</dbReference>
<keyword evidence="11" id="KW-1185">Reference proteome</keyword>
<feature type="domain" description="Alanine racemase C-terminal" evidence="9">
    <location>
        <begin position="702"/>
        <end position="827"/>
    </location>
</feature>
<gene>
    <name evidence="10" type="ORF">FW778_06920</name>
</gene>
<keyword evidence="4 5" id="KW-0413">Isomerase</keyword>
<dbReference type="InterPro" id="IPR000821">
    <property type="entry name" value="Ala_racemase"/>
</dbReference>
<dbReference type="PANTHER" id="PTHR30511">
    <property type="entry name" value="ALANINE RACEMASE"/>
    <property type="match status" value="1"/>
</dbReference>
<keyword evidence="10" id="KW-0436">Ligase</keyword>
<dbReference type="Pfam" id="PF02875">
    <property type="entry name" value="Mur_ligase_C"/>
    <property type="match status" value="1"/>
</dbReference>
<dbReference type="Pfam" id="PF08245">
    <property type="entry name" value="Mur_ligase_M"/>
    <property type="match status" value="1"/>
</dbReference>
<dbReference type="Gene3D" id="3.40.1190.10">
    <property type="entry name" value="Mur-like, catalytic domain"/>
    <property type="match status" value="1"/>
</dbReference>
<comment type="cofactor">
    <cofactor evidence="2 5 6">
        <name>pyridoxal 5'-phosphate</name>
        <dbReference type="ChEBI" id="CHEBI:597326"/>
    </cofactor>
</comment>
<protein>
    <recommendedName>
        <fullName evidence="5">Alanine racemase</fullName>
        <ecNumber evidence="5">5.1.1.1</ecNumber>
    </recommendedName>
</protein>
<accession>A0A5J5IQH4</accession>
<feature type="modified residue" description="N6-(pyridoxal phosphate)lysine" evidence="5 6">
    <location>
        <position position="497"/>
    </location>
</feature>
<dbReference type="EMBL" id="VYQF01000001">
    <property type="protein sequence ID" value="KAA9042284.1"/>
    <property type="molecule type" value="Genomic_DNA"/>
</dbReference>
<dbReference type="Proteomes" id="UP000326903">
    <property type="component" value="Unassembled WGS sequence"/>
</dbReference>
<dbReference type="GO" id="GO:0008784">
    <property type="term" value="F:alanine racemase activity"/>
    <property type="evidence" value="ECO:0007669"/>
    <property type="project" value="UniProtKB-UniRule"/>
</dbReference>
<dbReference type="AlphaFoldDB" id="A0A5J5IQH4"/>
<dbReference type="GO" id="GO:0030170">
    <property type="term" value="F:pyridoxal phosphate binding"/>
    <property type="evidence" value="ECO:0007669"/>
    <property type="project" value="UniProtKB-UniRule"/>
</dbReference>
<dbReference type="SUPFAM" id="SSF51419">
    <property type="entry name" value="PLP-binding barrel"/>
    <property type="match status" value="1"/>
</dbReference>
<evidence type="ECO:0000256" key="3">
    <source>
        <dbReference type="ARBA" id="ARBA00022898"/>
    </source>
</evidence>
<dbReference type="SUPFAM" id="SSF63418">
    <property type="entry name" value="MurE/MurF N-terminal domain"/>
    <property type="match status" value="1"/>
</dbReference>
<evidence type="ECO:0000256" key="7">
    <source>
        <dbReference type="PIRSR" id="PIRSR600821-52"/>
    </source>
</evidence>
<evidence type="ECO:0000256" key="8">
    <source>
        <dbReference type="SAM" id="Coils"/>
    </source>
</evidence>
<feature type="active site" description="Proton acceptor; specific for L-alanine" evidence="5">
    <location>
        <position position="723"/>
    </location>
</feature>
<dbReference type="UniPathway" id="UPA00042">
    <property type="reaction ID" value="UER00497"/>
</dbReference>
<comment type="function">
    <text evidence="5">Catalyzes the interconversion of L-alanine and D-alanine. May also act on other amino acids.</text>
</comment>
<evidence type="ECO:0000256" key="6">
    <source>
        <dbReference type="PIRSR" id="PIRSR600821-50"/>
    </source>
</evidence>
<dbReference type="EC" id="5.1.1.1" evidence="5"/>
<proteinExistence type="inferred from homology"/>
<evidence type="ECO:0000313" key="10">
    <source>
        <dbReference type="EMBL" id="KAA9042284.1"/>
    </source>
</evidence>
<feature type="active site" description="Proton acceptor; specific for D-alanine" evidence="5">
    <location>
        <position position="497"/>
    </location>
</feature>
<evidence type="ECO:0000313" key="11">
    <source>
        <dbReference type="Proteomes" id="UP000326903"/>
    </source>
</evidence>
<comment type="similarity">
    <text evidence="5">Belongs to the alanine racemase family.</text>
</comment>
<dbReference type="InterPro" id="IPR035911">
    <property type="entry name" value="MurE/MurF_N"/>
</dbReference>
<dbReference type="SUPFAM" id="SSF50621">
    <property type="entry name" value="Alanine racemase C-terminal domain-like"/>
    <property type="match status" value="1"/>
</dbReference>
<sequence>MEELAKVTKGKLINKNIDLPVPLSLSLDSRKIIDTTGTIFFAIKSSHHDGNKFIEGLYAKGVRNFVTTDKNISTKKLPLANIILVNNTVHALQLFAAYHRAFFKKLTVIGITGSNGKTIVKEWLNQLLEENFSIVRSPKSYNSQIGVPLSVLNINKSHNLAIFEAGISQPGEMNRLEKIIKPSIGLLTNIGNAHDEGFENRTEKINEKLQLFVHAKQLVCCADDEKIMKVILAFQSKINAKNKALELFTWGKSGHNKLQVLAINKSKSHTKIKAIYKDENVSISIPFADEASIENAINCWCVLLLLNKSDEQIRKKFEFLYPIAMRLELKQGINHCTIINDSYSNDLHSLEIALNFLEQQKQHKKHTVILSDILQSGKHPHELYKEVAKLFKHRKIDRLIGIGTDIFSMQMEFSFLKEKRFFKNVDEFLLSFNHLNFQDETVLIKGARSFSFEEISHKLEQKAHQTVLSINLNAIVHNLKQYKSLLRPGTKIMAMVKAFSYGSGGFEIASVLEYNKVDYLAVAYADEGVELRKAGITLPVMVMNAEPSTFESIVNYNLEPEIFSFNILNEFGNFLKSSGINYYPVHIKIDTGMHRLGFTSEDIDALNDMLKGNSLIKVVSVFTHLVAAENVKEDEFTLQQSKIFKNCCERIEDTLGYKFIKHISNTAGITRHPHLQMDMVRLGIGLYGIDGNKKMQQRLKNVTTLTTTVAQIKKVKAGDTVGYGRNARLQKDSTIATVRIGYADGYPRSVGNGIGKMMLHGKMLPVVGNVCMDMTMLDITELEAAKEGDEVIVFGESLPLNLLAAWSQTIPYEIMTGISQRVKRVYFEE</sequence>
<comment type="caution">
    <text evidence="10">The sequence shown here is derived from an EMBL/GenBank/DDBJ whole genome shotgun (WGS) entry which is preliminary data.</text>
</comment>
<dbReference type="Pfam" id="PF00842">
    <property type="entry name" value="Ala_racemase_C"/>
    <property type="match status" value="1"/>
</dbReference>
<dbReference type="Gene3D" id="3.20.20.10">
    <property type="entry name" value="Alanine racemase"/>
    <property type="match status" value="1"/>
</dbReference>
<dbReference type="GO" id="GO:0016881">
    <property type="term" value="F:acid-amino acid ligase activity"/>
    <property type="evidence" value="ECO:0007669"/>
    <property type="project" value="InterPro"/>
</dbReference>
<dbReference type="InterPro" id="IPR011079">
    <property type="entry name" value="Ala_racemase_C"/>
</dbReference>
<dbReference type="PANTHER" id="PTHR30511:SF0">
    <property type="entry name" value="ALANINE RACEMASE, CATABOLIC-RELATED"/>
    <property type="match status" value="1"/>
</dbReference>
<dbReference type="Gene3D" id="2.40.37.10">
    <property type="entry name" value="Lyase, Ornithine Decarboxylase, Chain A, domain 1"/>
    <property type="match status" value="1"/>
</dbReference>
<evidence type="ECO:0000256" key="2">
    <source>
        <dbReference type="ARBA" id="ARBA00001933"/>
    </source>
</evidence>
<keyword evidence="3 5" id="KW-0663">Pyridoxal phosphate</keyword>
<dbReference type="NCBIfam" id="NF008897">
    <property type="entry name" value="PRK11930.1"/>
    <property type="match status" value="1"/>
</dbReference>
<dbReference type="InterPro" id="IPR009006">
    <property type="entry name" value="Ala_racemase/Decarboxylase_C"/>
</dbReference>